<keyword evidence="2" id="KW-1185">Reference proteome</keyword>
<evidence type="ECO:0000313" key="1">
    <source>
        <dbReference type="EMBL" id="KAH7677038.1"/>
    </source>
</evidence>
<proteinExistence type="predicted"/>
<gene>
    <name evidence="1" type="ORF">IHE45_07G055700</name>
</gene>
<dbReference type="EMBL" id="CM037017">
    <property type="protein sequence ID" value="KAH7677038.1"/>
    <property type="molecule type" value="Genomic_DNA"/>
</dbReference>
<name>A0ACB7VQV6_DIOAL</name>
<comment type="caution">
    <text evidence="1">The sequence shown here is derived from an EMBL/GenBank/DDBJ whole genome shotgun (WGS) entry which is preliminary data.</text>
</comment>
<organism evidence="1 2">
    <name type="scientific">Dioscorea alata</name>
    <name type="common">Purple yam</name>
    <dbReference type="NCBI Taxonomy" id="55571"/>
    <lineage>
        <taxon>Eukaryota</taxon>
        <taxon>Viridiplantae</taxon>
        <taxon>Streptophyta</taxon>
        <taxon>Embryophyta</taxon>
        <taxon>Tracheophyta</taxon>
        <taxon>Spermatophyta</taxon>
        <taxon>Magnoliopsida</taxon>
        <taxon>Liliopsida</taxon>
        <taxon>Dioscoreales</taxon>
        <taxon>Dioscoreaceae</taxon>
        <taxon>Dioscorea</taxon>
    </lineage>
</organism>
<accession>A0ACB7VQV6</accession>
<sequence length="204" mass="22761">MQAFMEIKPRSLLVPLPPLPMDSSLHPLFLHLHRPPLVLHTIALRRSQNHRRKRKPIIISTVKRILSFSTSLRKLCPPFKPLDLLLQHGGTGNGGGGGLRTFGRGSGGGDWFERSVKGPGFVGLVISLVFTAAISLVSENGESKKRNLGLIGVLISGMMGLKRRVWRRRVGVLMLLVFVLIVFLNSSVRFGKDGRSRRVFWRRS</sequence>
<reference evidence="2" key="1">
    <citation type="journal article" date="2022" name="Nat. Commun.">
        <title>Chromosome evolution and the genetic basis of agronomically important traits in greater yam.</title>
        <authorList>
            <person name="Bredeson J.V."/>
            <person name="Lyons J.B."/>
            <person name="Oniyinde I.O."/>
            <person name="Okereke N.R."/>
            <person name="Kolade O."/>
            <person name="Nnabue I."/>
            <person name="Nwadili C.O."/>
            <person name="Hribova E."/>
            <person name="Parker M."/>
            <person name="Nwogha J."/>
            <person name="Shu S."/>
            <person name="Carlson J."/>
            <person name="Kariba R."/>
            <person name="Muthemba S."/>
            <person name="Knop K."/>
            <person name="Barton G.J."/>
            <person name="Sherwood A.V."/>
            <person name="Lopez-Montes A."/>
            <person name="Asiedu R."/>
            <person name="Jamnadass R."/>
            <person name="Muchugi A."/>
            <person name="Goodstein D."/>
            <person name="Egesi C.N."/>
            <person name="Featherston J."/>
            <person name="Asfaw A."/>
            <person name="Simpson G.G."/>
            <person name="Dolezel J."/>
            <person name="Hendre P.S."/>
            <person name="Van Deynze A."/>
            <person name="Kumar P.L."/>
            <person name="Obidiegwu J.E."/>
            <person name="Bhattacharjee R."/>
            <person name="Rokhsar D.S."/>
        </authorList>
    </citation>
    <scope>NUCLEOTIDE SEQUENCE [LARGE SCALE GENOMIC DNA]</scope>
    <source>
        <strain evidence="2">cv. TDa95/00328</strain>
    </source>
</reference>
<dbReference type="Proteomes" id="UP000827976">
    <property type="component" value="Chromosome 7"/>
</dbReference>
<protein>
    <submittedName>
        <fullName evidence="1">Uncharacterized protein</fullName>
    </submittedName>
</protein>
<evidence type="ECO:0000313" key="2">
    <source>
        <dbReference type="Proteomes" id="UP000827976"/>
    </source>
</evidence>